<keyword evidence="2" id="KW-0597">Phosphoprotein</keyword>
<evidence type="ECO:0000256" key="1">
    <source>
        <dbReference type="ARBA" id="ARBA00022450"/>
    </source>
</evidence>
<feature type="region of interest" description="N-terminal hotdog fold" evidence="7">
    <location>
        <begin position="947"/>
        <end position="1085"/>
    </location>
</feature>
<dbReference type="GO" id="GO:0008168">
    <property type="term" value="F:methyltransferase activity"/>
    <property type="evidence" value="ECO:0007669"/>
    <property type="project" value="UniProtKB-KW"/>
</dbReference>
<dbReference type="GO" id="GO:0004312">
    <property type="term" value="F:fatty acid synthase activity"/>
    <property type="evidence" value="ECO:0007669"/>
    <property type="project" value="TreeGrafter"/>
</dbReference>
<dbReference type="GO" id="GO:0032259">
    <property type="term" value="P:methylation"/>
    <property type="evidence" value="ECO:0007669"/>
    <property type="project" value="UniProtKB-KW"/>
</dbReference>
<dbReference type="InterPro" id="IPR006162">
    <property type="entry name" value="Ppantetheine_attach_site"/>
</dbReference>
<organism evidence="12 13">
    <name type="scientific">Apiospora kogelbergensis</name>
    <dbReference type="NCBI Taxonomy" id="1337665"/>
    <lineage>
        <taxon>Eukaryota</taxon>
        <taxon>Fungi</taxon>
        <taxon>Dikarya</taxon>
        <taxon>Ascomycota</taxon>
        <taxon>Pezizomycotina</taxon>
        <taxon>Sordariomycetes</taxon>
        <taxon>Xylariomycetidae</taxon>
        <taxon>Amphisphaeriales</taxon>
        <taxon>Apiosporaceae</taxon>
        <taxon>Apiospora</taxon>
    </lineage>
</organism>
<dbReference type="Gene3D" id="3.40.47.10">
    <property type="match status" value="1"/>
</dbReference>
<dbReference type="SMART" id="SM00825">
    <property type="entry name" value="PKS_KS"/>
    <property type="match status" value="1"/>
</dbReference>
<dbReference type="InterPro" id="IPR057326">
    <property type="entry name" value="KR_dom"/>
</dbReference>
<dbReference type="FunFam" id="3.40.47.10:FF:000019">
    <property type="entry name" value="Polyketide synthase type I"/>
    <property type="match status" value="1"/>
</dbReference>
<dbReference type="InterPro" id="IPR014030">
    <property type="entry name" value="Ketoacyl_synth_N"/>
</dbReference>
<dbReference type="InterPro" id="IPR016035">
    <property type="entry name" value="Acyl_Trfase/lysoPLipase"/>
</dbReference>
<evidence type="ECO:0000256" key="4">
    <source>
        <dbReference type="ARBA" id="ARBA00022679"/>
    </source>
</evidence>
<evidence type="ECO:0000259" key="9">
    <source>
        <dbReference type="PROSITE" id="PS50075"/>
    </source>
</evidence>
<dbReference type="Pfam" id="PF07993">
    <property type="entry name" value="NAD_binding_4"/>
    <property type="match status" value="1"/>
</dbReference>
<dbReference type="PANTHER" id="PTHR43775">
    <property type="entry name" value="FATTY ACID SYNTHASE"/>
    <property type="match status" value="1"/>
</dbReference>
<dbReference type="InterPro" id="IPR009081">
    <property type="entry name" value="PP-bd_ACP"/>
</dbReference>
<dbReference type="InterPro" id="IPR050091">
    <property type="entry name" value="PKS_NRPS_Biosynth_Enz"/>
</dbReference>
<keyword evidence="13" id="KW-1185">Reference proteome</keyword>
<dbReference type="Pfam" id="PF00698">
    <property type="entry name" value="Acyl_transf_1"/>
    <property type="match status" value="1"/>
</dbReference>
<dbReference type="InterPro" id="IPR049900">
    <property type="entry name" value="PKS_mFAS_DH"/>
</dbReference>
<dbReference type="Pfam" id="PF21089">
    <property type="entry name" value="PKS_DH_N"/>
    <property type="match status" value="1"/>
</dbReference>
<accession>A0AAW0RB76</accession>
<sequence length="3032" mass="332042">MVVHNFTTEPVAIVGSSCRFPGGSSTPSKLWGLLEKPRDVLKEIPASRFNVDGFYHEDGEHHGSTNVRHAYLLDEDHRVFDYNFFGISPREAETMDPQMRILLETVYEGIETAGYSLQSLRGSSTSVFVGMMNSDYMHQLYRDLDSLPQYAATGMTMSMMANRISYFFDWHGPSVAIDTACSSSMVGLHQAVQALRNGESKVAIAAGTNIILGPEVFVAESKLHMLSPNGRSYMWDARADGYTRGEGAASVVLKTLSQAIADGDSIECIIRETGINQDGRTPGITMPSAEAQASLIRSTYARCGLDLDKPRDRPHFFEAHGTGTPAGDPIEAEAIYRAFFPEGSSHESLAVGSIKSVVGHLEGTAGLAGLIKASLAIQQGVIPPNLHFQQLNKRIEPFYGDLYIPTIATPWPELPIGMPRRVSVNSFGFGGTNGHAILESWPHNLKPSALSEQSAPNECAYDGGPFLLSANSTAALMSMAKALSGYIKNRPDVDLTSLAYTLSSRSEFAFRASFSATSRAQLSSKLDNFQASNTRALSIPESLPIRILAVFTGQGAQWPTMGKALYRAAAFRSSIEEMQSALDSLPDGPSWSIIEALSEPPETSRIHQAAFSQPLCTAIQIGLVEMLRAAGISFSAVVGHSSGEIGAAYAAGYLGATDAIRIAYYRGVYAKLAQGPQGRRGKMMAVSMTMEQATEFCNSIDATVGTIGLAASNSRQSCTLAGDGNAIDEAKRLLDQQGTFARLLKVDTAYHSHHMEPCALPYLQALQRCNVQVQDGERQSAWYSSVYGLEGRWRGLDPAALAGQYWVDNMTKPVLFSQAVQRAISEEQLCFDLIMEIGPHPSLKGPTSEGVKAFTSTHMPYTGILERGVDASESLANALGFVWDRFLSPKPIFSIDGIRKSFLGNEASGTIPEILKDLPSYPWDHHKVVWRESRQSKQFRSRQNRINELLGHSCTNGEQARREMRWRQVLKVDEVPWTRGHSFQGQVLFPASGYLVMAHEAAMRLAEGHAVRLVELHDISIHRAMTLEENSSGTEVTFTIRTTSYSAARVTAEYACYSANVDAGEHDGSDQLNFNGKVDLLLGTPHADALPRRNEPKLPMDILDIDRFYSSLADIGLEYSGDFRAEVVQRRLNQPTVTVKRPETPSSSFRIHPGTLDAAVQGLFSSFAYPGDGRLWTAYLPTTIDRVRFNGAKSKQDMASARVVADTTLTHADARNIICDVDLFCAEDGHPEVQIRGLNLKTFANPQPQDDRRLYAHDEWVRDVAYGIEPSRRVKPAAETRALNEVYVRSAFYYLRRLHEQIKPEEVSGMAWNHQHLLKFVRESLLPRVETGEYPDVSKDWAADTVDMLAEWRARFPESIDLQLAQAVGENLPAIVRGTVPPLQVMMQDGMLDRIYTEGLGFRQANHDLAVLTSQLAKRYPKMKILEIGAGTGGATGNVLPAMQGNFASYTYTDISPGFFDRAGQVFAEHADKMIFKTLNIEKDPFEQGFAGGSYDLIIASNVLHATRELEVTMRHCRRLLRPGGHIMLLEITREFLPAQLIMGTLPGWFLGIEDGRVWAPTITEEAWDGVLKKTGFSGLDTSAMSFFSVMVSQATDDTLASFRAPLAAPIVALPPIQDLVILGGASTESQVHVETIVGLLKSRVGTVMTLPDINYIKRHGIAIPYGSVILSLSDLDLAVFSGMDEERFEGLQEIARSNPKAMVWITVGATNGDDPIANMIVGWGRCIASECPETQVQLLDLGKREDFIPEMIVNTLLRLVYATSPGFESIAWTIEHEMKIMDGAVYFPRVTQIEPLNLRYNADRRNIIQVASLEDNKNTLEIIEDNGSMDLQQHPAEAKAPGLKVHVKISESSVFPLTTTDGQSAYLGIGSVAGSGNKVAVLSRTKVDCSVVDCLETDILPIPQMNAEIQNAGSLNLVILELLAQSILSTTKTSIWVHGATEGLAKAFQKASAMQDRDVFLTTSTVTSDPSVHYIHPFVSRQELAQIRPLNAQSFINLQWPMSQDLDRTIRSILPISTQVIKSPFDVSPKGLFLPYTKPELQDFLKHQLDRLQSSLTGVVAFVLKNSPLRLNIGDIQGQKVDDLHPATVIDWAVSGAPLAKVIPLQHNRLFSADKTYLLIGLSGDMGLSIAEWMIKHGARHIVVSSRNPKVPRSFIEHIERKGAELRVVALDVSDREALHRVYQDIRATMPRVGGVMNGAMVLRDRSFVNTPWADFAATLAPKVQGSAHLDELFRDDRDLEFMIFFSSLSSILGNAGQAAYASANLFMTGLARQRRRRGVAASVLHVGMVVGVGYVHRAESREQYEVQLKRNGCMPISETDLHGMLAEAIVRGRDAAADGSVDLITGLQKVDTAAWRDNPRFALDFCGQDSKGKDATHEDSQQRKQAQESVSSQLESSSNENEMAEIIQRGFLKTIGKILQIGDGQLDANVTPSSLGIDSLVAVQVRSWFLKEVGVDIPVLKVLGGNTIVQLCKDALAAKRRAQTQDQTQVGGGRDTSEEKAVLIDWESELSSLLDGVRKRISAGGTNGHTPSISPGANGDSYGASNGDSSGVRVVLTGATGFLGTGILRRLLAEGRVAEVHCIGIRPDKNGQPRRVKMRHAKISEYAGELTAPNLGLSEADFVRLSRRADVIIHNAAQVRFLQSYRTLRPANVDSTATLLAMAAPRHVPVHFVSTGAVSLFVPEADNQVAELPEISPASFPPPTDIDVENRTRMGYAASKWVSEMLLERAATNISIGVPAVVHRPVAVLGPDAPETDLMSAIERYSMRMCAVPALDAKLWPGYLDIVDVEDVARGIVADAVDELPAQGKFVVRNYCTEDRFTVEELQEFYTRKTGQEVAIWPLEKWLGQAASLGLNKVLELFIRDTHQTKKLLRVPSLRKGHLALQSTPPGTINNITSPPQPNHPAKTSILPAMQFRSIIASLLLATVASASPVPTEPGSPGEVMATYCDATNLGGSCTTVDSSRAFRCTLTHHATKSLKVEDKYSCFLHVKGGCDEANEFYWNGTYNEVDAEFANSAAIDCFKFSRDMN</sequence>
<evidence type="ECO:0008006" key="14">
    <source>
        <dbReference type="Google" id="ProtNLM"/>
    </source>
</evidence>
<dbReference type="PROSITE" id="PS50075">
    <property type="entry name" value="CARRIER"/>
    <property type="match status" value="1"/>
</dbReference>
<dbReference type="Gene3D" id="3.10.129.110">
    <property type="entry name" value="Polyketide synthase dehydratase"/>
    <property type="match status" value="1"/>
</dbReference>
<evidence type="ECO:0000256" key="5">
    <source>
        <dbReference type="ARBA" id="ARBA00023002"/>
    </source>
</evidence>
<evidence type="ECO:0000256" key="7">
    <source>
        <dbReference type="PROSITE-ProRule" id="PRU01363"/>
    </source>
</evidence>
<dbReference type="InterPro" id="IPR001227">
    <property type="entry name" value="Ac_transferase_dom_sf"/>
</dbReference>
<dbReference type="SMART" id="SM00823">
    <property type="entry name" value="PKS_PP"/>
    <property type="match status" value="1"/>
</dbReference>
<dbReference type="GO" id="GO:0004315">
    <property type="term" value="F:3-oxoacyl-[acyl-carrier-protein] synthase activity"/>
    <property type="evidence" value="ECO:0007669"/>
    <property type="project" value="InterPro"/>
</dbReference>
<dbReference type="InterPro" id="IPR013968">
    <property type="entry name" value="PKS_KR"/>
</dbReference>
<evidence type="ECO:0000259" key="11">
    <source>
        <dbReference type="PROSITE" id="PS52019"/>
    </source>
</evidence>
<name>A0AAW0RB76_9PEZI</name>
<gene>
    <name evidence="12" type="ORF">PG999_000348</name>
</gene>
<dbReference type="InterPro" id="IPR049552">
    <property type="entry name" value="PKS_DH_N"/>
</dbReference>
<dbReference type="InterPro" id="IPR036291">
    <property type="entry name" value="NAD(P)-bd_dom_sf"/>
</dbReference>
<feature type="active site" description="Proton donor; for dehydratase activity" evidence="7">
    <location>
        <position position="1157"/>
    </location>
</feature>
<dbReference type="SMART" id="SM00827">
    <property type="entry name" value="PKS_AT"/>
    <property type="match status" value="1"/>
</dbReference>
<evidence type="ECO:0000259" key="10">
    <source>
        <dbReference type="PROSITE" id="PS52004"/>
    </source>
</evidence>
<dbReference type="InterPro" id="IPR016039">
    <property type="entry name" value="Thiolase-like"/>
</dbReference>
<dbReference type="Pfam" id="PF08659">
    <property type="entry name" value="KR"/>
    <property type="match status" value="1"/>
</dbReference>
<comment type="caution">
    <text evidence="12">The sequence shown here is derived from an EMBL/GenBank/DDBJ whole genome shotgun (WGS) entry which is preliminary data.</text>
</comment>
<dbReference type="Gene3D" id="3.40.366.10">
    <property type="entry name" value="Malonyl-Coenzyme A Acyl Carrier Protein, domain 2"/>
    <property type="match status" value="1"/>
</dbReference>
<dbReference type="PROSITE" id="PS00606">
    <property type="entry name" value="KS3_1"/>
    <property type="match status" value="1"/>
</dbReference>
<feature type="domain" description="Carrier" evidence="9">
    <location>
        <begin position="2404"/>
        <end position="2481"/>
    </location>
</feature>
<dbReference type="InterPro" id="IPR029063">
    <property type="entry name" value="SAM-dependent_MTases_sf"/>
</dbReference>
<dbReference type="SUPFAM" id="SSF55048">
    <property type="entry name" value="Probable ACP-binding domain of malonyl-CoA ACP transacylase"/>
    <property type="match status" value="1"/>
</dbReference>
<dbReference type="InterPro" id="IPR016036">
    <property type="entry name" value="Malonyl_transacylase_ACP-bd"/>
</dbReference>
<reference evidence="12 13" key="1">
    <citation type="submission" date="2023-01" db="EMBL/GenBank/DDBJ databases">
        <title>Analysis of 21 Apiospora genomes using comparative genomics revels a genus with tremendous synthesis potential of carbohydrate active enzymes and secondary metabolites.</title>
        <authorList>
            <person name="Sorensen T."/>
        </authorList>
    </citation>
    <scope>NUCLEOTIDE SEQUENCE [LARGE SCALE GENOMIC DNA]</scope>
    <source>
        <strain evidence="12 13">CBS 117206</strain>
    </source>
</reference>
<dbReference type="Gene3D" id="3.40.50.720">
    <property type="entry name" value="NAD(P)-binding Rossmann-like Domain"/>
    <property type="match status" value="2"/>
</dbReference>
<dbReference type="Pfam" id="PF02801">
    <property type="entry name" value="Ketoacyl-synt_C"/>
    <property type="match status" value="1"/>
</dbReference>
<dbReference type="SUPFAM" id="SSF51735">
    <property type="entry name" value="NAD(P)-binding Rossmann-fold domains"/>
    <property type="match status" value="2"/>
</dbReference>
<dbReference type="Pfam" id="PF00109">
    <property type="entry name" value="ketoacyl-synt"/>
    <property type="match status" value="1"/>
</dbReference>
<dbReference type="CDD" id="cd02440">
    <property type="entry name" value="AdoMet_MTases"/>
    <property type="match status" value="1"/>
</dbReference>
<dbReference type="GO" id="GO:0031177">
    <property type="term" value="F:phosphopantetheine binding"/>
    <property type="evidence" value="ECO:0007669"/>
    <property type="project" value="InterPro"/>
</dbReference>
<feature type="domain" description="Ketosynthase family 3 (KS3)" evidence="10">
    <location>
        <begin position="8"/>
        <end position="440"/>
    </location>
</feature>
<evidence type="ECO:0000256" key="6">
    <source>
        <dbReference type="ARBA" id="ARBA00023268"/>
    </source>
</evidence>
<feature type="compositionally biased region" description="Low complexity" evidence="8">
    <location>
        <begin position="2389"/>
        <end position="2402"/>
    </location>
</feature>
<dbReference type="SMART" id="SM00822">
    <property type="entry name" value="PKS_KR"/>
    <property type="match status" value="1"/>
</dbReference>
<dbReference type="SMART" id="SM00826">
    <property type="entry name" value="PKS_DH"/>
    <property type="match status" value="1"/>
</dbReference>
<dbReference type="InterPro" id="IPR042104">
    <property type="entry name" value="PKS_dehydratase_sf"/>
</dbReference>
<dbReference type="EMBL" id="JAQQWP010000001">
    <property type="protein sequence ID" value="KAK8132175.1"/>
    <property type="molecule type" value="Genomic_DNA"/>
</dbReference>
<dbReference type="InterPro" id="IPR018201">
    <property type="entry name" value="Ketoacyl_synth_AS"/>
</dbReference>
<evidence type="ECO:0000256" key="2">
    <source>
        <dbReference type="ARBA" id="ARBA00022553"/>
    </source>
</evidence>
<dbReference type="InterPro" id="IPR013120">
    <property type="entry name" value="FAR_NAD-bd"/>
</dbReference>
<dbReference type="CDD" id="cd00833">
    <property type="entry name" value="PKS"/>
    <property type="match status" value="1"/>
</dbReference>
<dbReference type="SUPFAM" id="SSF53335">
    <property type="entry name" value="S-adenosyl-L-methionine-dependent methyltransferases"/>
    <property type="match status" value="1"/>
</dbReference>
<feature type="active site" description="Proton acceptor; for dehydratase activity" evidence="7">
    <location>
        <position position="981"/>
    </location>
</feature>
<dbReference type="PANTHER" id="PTHR43775:SF20">
    <property type="entry name" value="HYBRID PKS-NRPS SYNTHETASE APDA"/>
    <property type="match status" value="1"/>
</dbReference>
<protein>
    <recommendedName>
        <fullName evidence="14">Polyketide synthase</fullName>
    </recommendedName>
</protein>
<dbReference type="InterPro" id="IPR032821">
    <property type="entry name" value="PKS_assoc"/>
</dbReference>
<dbReference type="SUPFAM" id="SSF53901">
    <property type="entry name" value="Thiolase-like"/>
    <property type="match status" value="1"/>
</dbReference>
<dbReference type="PROSITE" id="PS00012">
    <property type="entry name" value="PHOSPHOPANTETHEINE"/>
    <property type="match status" value="1"/>
</dbReference>
<keyword evidence="4" id="KW-0808">Transferase</keyword>
<dbReference type="SUPFAM" id="SSF52151">
    <property type="entry name" value="FabD/lysophospholipase-like"/>
    <property type="match status" value="1"/>
</dbReference>
<dbReference type="InterPro" id="IPR036736">
    <property type="entry name" value="ACP-like_sf"/>
</dbReference>
<keyword evidence="5" id="KW-0560">Oxidoreductase</keyword>
<dbReference type="InterPro" id="IPR013217">
    <property type="entry name" value="Methyltransf_12"/>
</dbReference>
<dbReference type="Pfam" id="PF16197">
    <property type="entry name" value="KAsynt_C_assoc"/>
    <property type="match status" value="1"/>
</dbReference>
<dbReference type="InterPro" id="IPR049551">
    <property type="entry name" value="PKS_DH_C"/>
</dbReference>
<dbReference type="Proteomes" id="UP001392437">
    <property type="component" value="Unassembled WGS sequence"/>
</dbReference>
<dbReference type="InterPro" id="IPR020807">
    <property type="entry name" value="PKS_DH"/>
</dbReference>
<evidence type="ECO:0000313" key="13">
    <source>
        <dbReference type="Proteomes" id="UP001392437"/>
    </source>
</evidence>
<evidence type="ECO:0000256" key="8">
    <source>
        <dbReference type="SAM" id="MobiDB-lite"/>
    </source>
</evidence>
<keyword evidence="6" id="KW-0511">Multifunctional enzyme</keyword>
<dbReference type="GO" id="GO:0044550">
    <property type="term" value="P:secondary metabolite biosynthetic process"/>
    <property type="evidence" value="ECO:0007669"/>
    <property type="project" value="TreeGrafter"/>
</dbReference>
<proteinExistence type="predicted"/>
<dbReference type="InterPro" id="IPR020841">
    <property type="entry name" value="PKS_Beta-ketoAc_synthase_dom"/>
</dbReference>
<dbReference type="InterPro" id="IPR014043">
    <property type="entry name" value="Acyl_transferase_dom"/>
</dbReference>
<dbReference type="Pfam" id="PF14765">
    <property type="entry name" value="PS-DH"/>
    <property type="match status" value="1"/>
</dbReference>
<keyword evidence="3" id="KW-0489">Methyltransferase</keyword>
<dbReference type="PROSITE" id="PS52019">
    <property type="entry name" value="PKS_MFAS_DH"/>
    <property type="match status" value="1"/>
</dbReference>
<dbReference type="Pfam" id="PF23297">
    <property type="entry name" value="ACP_SdgA_C"/>
    <property type="match status" value="1"/>
</dbReference>
<feature type="compositionally biased region" description="Basic and acidic residues" evidence="8">
    <location>
        <begin position="2372"/>
        <end position="2388"/>
    </location>
</feature>
<dbReference type="Gene3D" id="3.40.50.150">
    <property type="entry name" value="Vaccinia Virus protein VP39"/>
    <property type="match status" value="1"/>
</dbReference>
<dbReference type="InterPro" id="IPR020806">
    <property type="entry name" value="PKS_PP-bd"/>
</dbReference>
<dbReference type="InterPro" id="IPR014031">
    <property type="entry name" value="Ketoacyl_synth_C"/>
</dbReference>
<feature type="region of interest" description="Disordered" evidence="8">
    <location>
        <begin position="2369"/>
        <end position="2402"/>
    </location>
</feature>
<feature type="domain" description="PKS/mFAS DH" evidence="11">
    <location>
        <begin position="947"/>
        <end position="1249"/>
    </location>
</feature>
<dbReference type="SUPFAM" id="SSF47336">
    <property type="entry name" value="ACP-like"/>
    <property type="match status" value="1"/>
</dbReference>
<evidence type="ECO:0000313" key="12">
    <source>
        <dbReference type="EMBL" id="KAK8132175.1"/>
    </source>
</evidence>
<keyword evidence="1" id="KW-0596">Phosphopantetheine</keyword>
<dbReference type="PROSITE" id="PS52004">
    <property type="entry name" value="KS3_2"/>
    <property type="match status" value="1"/>
</dbReference>
<dbReference type="Pfam" id="PF08242">
    <property type="entry name" value="Methyltransf_12"/>
    <property type="match status" value="1"/>
</dbReference>
<feature type="region of interest" description="Disordered" evidence="8">
    <location>
        <begin position="2526"/>
        <end position="2546"/>
    </location>
</feature>
<dbReference type="GO" id="GO:0016491">
    <property type="term" value="F:oxidoreductase activity"/>
    <property type="evidence" value="ECO:0007669"/>
    <property type="project" value="UniProtKB-KW"/>
</dbReference>
<evidence type="ECO:0000256" key="3">
    <source>
        <dbReference type="ARBA" id="ARBA00022603"/>
    </source>
</evidence>
<dbReference type="GO" id="GO:0006633">
    <property type="term" value="P:fatty acid biosynthetic process"/>
    <property type="evidence" value="ECO:0007669"/>
    <property type="project" value="InterPro"/>
</dbReference>
<feature type="region of interest" description="C-terminal hotdog fold" evidence="7">
    <location>
        <begin position="1100"/>
        <end position="1249"/>
    </location>
</feature>